<dbReference type="STRING" id="3818.A0A445CAP7"/>
<comment type="caution">
    <text evidence="1">The sequence shown here is derived from an EMBL/GenBank/DDBJ whole genome shotgun (WGS) entry which is preliminary data.</text>
</comment>
<organism evidence="1 2">
    <name type="scientific">Arachis hypogaea</name>
    <name type="common">Peanut</name>
    <dbReference type="NCBI Taxonomy" id="3818"/>
    <lineage>
        <taxon>Eukaryota</taxon>
        <taxon>Viridiplantae</taxon>
        <taxon>Streptophyta</taxon>
        <taxon>Embryophyta</taxon>
        <taxon>Tracheophyta</taxon>
        <taxon>Spermatophyta</taxon>
        <taxon>Magnoliopsida</taxon>
        <taxon>eudicotyledons</taxon>
        <taxon>Gunneridae</taxon>
        <taxon>Pentapetalae</taxon>
        <taxon>rosids</taxon>
        <taxon>fabids</taxon>
        <taxon>Fabales</taxon>
        <taxon>Fabaceae</taxon>
        <taxon>Papilionoideae</taxon>
        <taxon>50 kb inversion clade</taxon>
        <taxon>dalbergioids sensu lato</taxon>
        <taxon>Dalbergieae</taxon>
        <taxon>Pterocarpus clade</taxon>
        <taxon>Arachis</taxon>
    </lineage>
</organism>
<name>A0A445CAP7_ARAHY</name>
<gene>
    <name evidence="1" type="ORF">Ahy_A07g033996</name>
</gene>
<proteinExistence type="predicted"/>
<evidence type="ECO:0000313" key="2">
    <source>
        <dbReference type="Proteomes" id="UP000289738"/>
    </source>
</evidence>
<reference evidence="1 2" key="1">
    <citation type="submission" date="2019-01" db="EMBL/GenBank/DDBJ databases">
        <title>Sequencing of cultivated peanut Arachis hypogaea provides insights into genome evolution and oil improvement.</title>
        <authorList>
            <person name="Chen X."/>
        </authorList>
    </citation>
    <scope>NUCLEOTIDE SEQUENCE [LARGE SCALE GENOMIC DNA]</scope>
    <source>
        <strain evidence="2">cv. Fuhuasheng</strain>
        <tissue evidence="1">Leaves</tissue>
    </source>
</reference>
<evidence type="ECO:0000313" key="1">
    <source>
        <dbReference type="EMBL" id="RYR48006.1"/>
    </source>
</evidence>
<dbReference type="PANTHER" id="PTHR33240:SF15">
    <property type="entry name" value="GAG-PRO-LIKE PROTEIN"/>
    <property type="match status" value="1"/>
</dbReference>
<keyword evidence="2" id="KW-1185">Reference proteome</keyword>
<sequence>MLMKVGKHPDNLIPTNILVIDYSGVSTPAKGLVTIGVQVGSSDRNSVFIVVSSKASYNPLLGRNWIHRVGAILSTVHQSVLLWTNEGKAEVINDDSSLYVEQLHVDFKVYNDKLKPLNVDRVLNSYNCEGCFLISEGLNVRLCHPQLDFSPTGWDC</sequence>
<dbReference type="PANTHER" id="PTHR33240">
    <property type="entry name" value="OS08G0508500 PROTEIN"/>
    <property type="match status" value="1"/>
</dbReference>
<accession>A0A445CAP7</accession>
<protein>
    <submittedName>
        <fullName evidence="1">Uncharacterized protein</fullName>
    </submittedName>
</protein>
<dbReference type="EMBL" id="SDMP01000007">
    <property type="protein sequence ID" value="RYR48006.1"/>
    <property type="molecule type" value="Genomic_DNA"/>
</dbReference>
<dbReference type="Proteomes" id="UP000289738">
    <property type="component" value="Chromosome A07"/>
</dbReference>
<dbReference type="AlphaFoldDB" id="A0A445CAP7"/>